<evidence type="ECO:0000256" key="1">
    <source>
        <dbReference type="PIRSR" id="PIRSR640198-1"/>
    </source>
</evidence>
<dbReference type="PANTHER" id="PTHR13504">
    <property type="entry name" value="FIDO DOMAIN-CONTAINING PROTEIN DDB_G0283145"/>
    <property type="match status" value="1"/>
</dbReference>
<dbReference type="InterPro" id="IPR003812">
    <property type="entry name" value="Fido"/>
</dbReference>
<evidence type="ECO:0000256" key="2">
    <source>
        <dbReference type="PIRSR" id="PIRSR640198-2"/>
    </source>
</evidence>
<dbReference type="GO" id="GO:0005524">
    <property type="term" value="F:ATP binding"/>
    <property type="evidence" value="ECO:0007669"/>
    <property type="project" value="UniProtKB-KW"/>
</dbReference>
<proteinExistence type="predicted"/>
<dbReference type="SUPFAM" id="SSF140931">
    <property type="entry name" value="Fic-like"/>
    <property type="match status" value="1"/>
</dbReference>
<feature type="binding site" evidence="2">
    <location>
        <begin position="241"/>
        <end position="242"/>
    </location>
    <ligand>
        <name>ATP</name>
        <dbReference type="ChEBI" id="CHEBI:30616"/>
    </ligand>
</feature>
<organism evidence="4 5">
    <name type="scientific">Candidatus Gottesmanbacteria bacterium GW2011_GWC2_39_8</name>
    <dbReference type="NCBI Taxonomy" id="1618450"/>
    <lineage>
        <taxon>Bacteria</taxon>
        <taxon>Candidatus Gottesmaniibacteriota</taxon>
    </lineage>
</organism>
<dbReference type="InterPro" id="IPR040198">
    <property type="entry name" value="Fido_containing"/>
</dbReference>
<evidence type="ECO:0000313" key="4">
    <source>
        <dbReference type="EMBL" id="KKR31231.1"/>
    </source>
</evidence>
<dbReference type="Proteomes" id="UP000034539">
    <property type="component" value="Unassembled WGS sequence"/>
</dbReference>
<dbReference type="InterPro" id="IPR036597">
    <property type="entry name" value="Fido-like_dom_sf"/>
</dbReference>
<comment type="caution">
    <text evidence="4">The sequence shown here is derived from an EMBL/GenBank/DDBJ whole genome shotgun (WGS) entry which is preliminary data.</text>
</comment>
<reference evidence="4 5" key="1">
    <citation type="journal article" date="2015" name="Nature">
        <title>rRNA introns, odd ribosomes, and small enigmatic genomes across a large radiation of phyla.</title>
        <authorList>
            <person name="Brown C.T."/>
            <person name="Hug L.A."/>
            <person name="Thomas B.C."/>
            <person name="Sharon I."/>
            <person name="Castelle C.J."/>
            <person name="Singh A."/>
            <person name="Wilkins M.J."/>
            <person name="Williams K.H."/>
            <person name="Banfield J.F."/>
        </authorList>
    </citation>
    <scope>NUCLEOTIDE SEQUENCE [LARGE SCALE GENOMIC DNA]</scope>
</reference>
<protein>
    <submittedName>
        <fullName evidence="4">Filamentation induced by cAMP protein Fic</fullName>
    </submittedName>
</protein>
<sequence length="350" mass="40906">MHKLDIRLQKISSEIWKDIAAIDELKGRWSAGANLHPQVLTRLKRSVLITSTGSSTRIEGALLSDEDIEKLMRGISIEKFKDRDVQEVKGYFELLQNIFDSWQNLTFSESSIKHFHKEMLKYVQKDIQHRGNYKTMENKVHMIDEKGQSIGVLFDTTPVYLTSIAMQELVEWTQKAMRERLYHPILTIGNFIVEFLQIHPFQDGNGRLSRILTNLLLLKEGYLYIPYISHEKLIEDNKPDYYLALRSSQKTFNYKSENIISWLQFFVKIILRQSQMAVDLLTFETVEKILSPIQLRVWNYMQKVTEASPLEIAKNTSVARPTINQVLNKLLKLNKVERIGLGRSTRYRLI</sequence>
<dbReference type="InterPro" id="IPR036390">
    <property type="entry name" value="WH_DNA-bd_sf"/>
</dbReference>
<keyword evidence="2" id="KW-0067">ATP-binding</keyword>
<dbReference type="PANTHER" id="PTHR13504:SF38">
    <property type="entry name" value="FIDO DOMAIN-CONTAINING PROTEIN"/>
    <property type="match status" value="1"/>
</dbReference>
<dbReference type="PROSITE" id="PS51459">
    <property type="entry name" value="FIDO"/>
    <property type="match status" value="1"/>
</dbReference>
<evidence type="ECO:0000313" key="5">
    <source>
        <dbReference type="Proteomes" id="UP000034539"/>
    </source>
</evidence>
<dbReference type="Gene3D" id="1.10.10.10">
    <property type="entry name" value="Winged helix-like DNA-binding domain superfamily/Winged helix DNA-binding domain"/>
    <property type="match status" value="1"/>
</dbReference>
<keyword evidence="2" id="KW-0547">Nucleotide-binding</keyword>
<gene>
    <name evidence="4" type="ORF">UT63_C0078G0011</name>
</gene>
<feature type="domain" description="Fido" evidence="3">
    <location>
        <begin position="107"/>
        <end position="265"/>
    </location>
</feature>
<dbReference type="InterPro" id="IPR036388">
    <property type="entry name" value="WH-like_DNA-bd_sf"/>
</dbReference>
<name>A0A0G0Q1L6_9BACT</name>
<feature type="active site" evidence="1">
    <location>
        <position position="199"/>
    </location>
</feature>
<feature type="binding site" evidence="2">
    <location>
        <begin position="203"/>
        <end position="210"/>
    </location>
    <ligand>
        <name>ATP</name>
        <dbReference type="ChEBI" id="CHEBI:30616"/>
    </ligand>
</feature>
<dbReference type="EMBL" id="LBXN01000078">
    <property type="protein sequence ID" value="KKR31231.1"/>
    <property type="molecule type" value="Genomic_DNA"/>
</dbReference>
<dbReference type="SUPFAM" id="SSF46785">
    <property type="entry name" value="Winged helix' DNA-binding domain"/>
    <property type="match status" value="1"/>
</dbReference>
<accession>A0A0G0Q1L6</accession>
<dbReference type="Gene3D" id="1.10.3290.10">
    <property type="entry name" value="Fido-like domain"/>
    <property type="match status" value="1"/>
</dbReference>
<dbReference type="Pfam" id="PF02661">
    <property type="entry name" value="Fic"/>
    <property type="match status" value="1"/>
</dbReference>
<dbReference type="AlphaFoldDB" id="A0A0G0Q1L6"/>
<evidence type="ECO:0000259" key="3">
    <source>
        <dbReference type="PROSITE" id="PS51459"/>
    </source>
</evidence>